<dbReference type="EMBL" id="BGPR01274537">
    <property type="protein sequence ID" value="GBN07643.1"/>
    <property type="molecule type" value="Genomic_DNA"/>
</dbReference>
<keyword evidence="5" id="KW-1185">Reference proteome</keyword>
<accession>A0A4Y2KZW8</accession>
<proteinExistence type="predicted"/>
<sequence>LKKREGYRDGPCHFEPWSDDKDGTLAGTLSKLKLYSSGRAFGQCVACHTRRIFWKIGFRSWSPPAPKLRPYL</sequence>
<dbReference type="EMBL" id="BGPR01274551">
    <property type="protein sequence ID" value="GBN07689.1"/>
    <property type="molecule type" value="Genomic_DNA"/>
</dbReference>
<evidence type="ECO:0000313" key="5">
    <source>
        <dbReference type="Proteomes" id="UP000499080"/>
    </source>
</evidence>
<dbReference type="Proteomes" id="UP000499080">
    <property type="component" value="Unassembled WGS sequence"/>
</dbReference>
<reference evidence="4 5" key="1">
    <citation type="journal article" date="2019" name="Sci. Rep.">
        <title>Orb-weaving spider Araneus ventricosus genome elucidates the spidroin gene catalogue.</title>
        <authorList>
            <person name="Kono N."/>
            <person name="Nakamura H."/>
            <person name="Ohtoshi R."/>
            <person name="Moran D.A.P."/>
            <person name="Shinohara A."/>
            <person name="Yoshida Y."/>
            <person name="Fujiwara M."/>
            <person name="Mori M."/>
            <person name="Tomita M."/>
            <person name="Arakawa K."/>
        </authorList>
    </citation>
    <scope>NUCLEOTIDE SEQUENCE [LARGE SCALE GENOMIC DNA]</scope>
</reference>
<protein>
    <submittedName>
        <fullName evidence="4">Uncharacterized protein</fullName>
    </submittedName>
</protein>
<evidence type="ECO:0000313" key="2">
    <source>
        <dbReference type="EMBL" id="GBN07549.1"/>
    </source>
</evidence>
<evidence type="ECO:0000313" key="3">
    <source>
        <dbReference type="EMBL" id="GBN07643.1"/>
    </source>
</evidence>
<evidence type="ECO:0000313" key="4">
    <source>
        <dbReference type="EMBL" id="GBN07689.1"/>
    </source>
</evidence>
<dbReference type="AlphaFoldDB" id="A0A4Y2KZW8"/>
<organism evidence="4 5">
    <name type="scientific">Araneus ventricosus</name>
    <name type="common">Orbweaver spider</name>
    <name type="synonym">Epeira ventricosa</name>
    <dbReference type="NCBI Taxonomy" id="182803"/>
    <lineage>
        <taxon>Eukaryota</taxon>
        <taxon>Metazoa</taxon>
        <taxon>Ecdysozoa</taxon>
        <taxon>Arthropoda</taxon>
        <taxon>Chelicerata</taxon>
        <taxon>Arachnida</taxon>
        <taxon>Araneae</taxon>
        <taxon>Araneomorphae</taxon>
        <taxon>Entelegynae</taxon>
        <taxon>Araneoidea</taxon>
        <taxon>Araneidae</taxon>
        <taxon>Araneus</taxon>
    </lineage>
</organism>
<feature type="non-terminal residue" evidence="4">
    <location>
        <position position="1"/>
    </location>
</feature>
<dbReference type="EMBL" id="BGPR01274500">
    <property type="protein sequence ID" value="GBN07549.1"/>
    <property type="molecule type" value="Genomic_DNA"/>
</dbReference>
<evidence type="ECO:0000313" key="1">
    <source>
        <dbReference type="EMBL" id="GBN07468.1"/>
    </source>
</evidence>
<dbReference type="EMBL" id="BGPR01274475">
    <property type="protein sequence ID" value="GBN07468.1"/>
    <property type="molecule type" value="Genomic_DNA"/>
</dbReference>
<name>A0A4Y2KZW8_ARAVE</name>
<gene>
    <name evidence="3" type="ORF">AVEN_136389_1</name>
    <name evidence="4" type="ORF">AVEN_168707_1</name>
    <name evidence="1" type="ORF">AVEN_275399_1</name>
    <name evidence="2" type="ORF">AVEN_55699_1</name>
</gene>
<comment type="caution">
    <text evidence="4">The sequence shown here is derived from an EMBL/GenBank/DDBJ whole genome shotgun (WGS) entry which is preliminary data.</text>
</comment>